<dbReference type="Proteomes" id="UP001477672">
    <property type="component" value="Unassembled WGS sequence"/>
</dbReference>
<keyword evidence="2" id="KW-0472">Membrane</keyword>
<keyword evidence="2" id="KW-0812">Transmembrane</keyword>
<dbReference type="PANTHER" id="PTHR43685">
    <property type="entry name" value="GLYCOSYLTRANSFERASE"/>
    <property type="match status" value="1"/>
</dbReference>
<evidence type="ECO:0000256" key="1">
    <source>
        <dbReference type="ARBA" id="ARBA00006739"/>
    </source>
</evidence>
<dbReference type="InterPro" id="IPR001173">
    <property type="entry name" value="Glyco_trans_2-like"/>
</dbReference>
<evidence type="ECO:0000259" key="3">
    <source>
        <dbReference type="Pfam" id="PF00535"/>
    </source>
</evidence>
<feature type="domain" description="Glycosyltransferase 2-like" evidence="3">
    <location>
        <begin position="312"/>
        <end position="422"/>
    </location>
</feature>
<sequence>MTYDLCFALYNSSQWLTACVEAIAAVNYDCRKIALYFADNASQDDSLAAAYALAEKYRDVFREIRVLPQKENLGFGSASNAAARAGNGDFVFFCNVDTEIDPDAFQNLDRAIEQAPVDFGAFELRQFPYEHPKYYDPVTLETSWCSGACFVLRREVFEKTGGFDESIFMYAEDVDLSWHIRALGYKLMYVPSAVIHHYAYRTAGEEKPTQLAGSVAGNLVLRYKYGDGQDLHSWKKLYRLVEERIENNEQTHAVFHKQMARIQAHKEAYREFQKNVVCPSRFRPSFLEFDYEFAKQGAFYESHFPAGQPDITVIIRTYRRPELLRMTLESLCNQTYRHFKVLVVEDGENPVSESAVRAFQDRLDLEYIPACASLGRCRAGNVGLEKATTEYVCFLDDDDYFFADHLEVMACLIEENPDCSFFAAGSVEGLCEADPDDLTKFVYREKRNHSGDLRLVDFFSRNPVPIQAVLFRRSLFLEYGGFDETLDALEDWDLWMRYLTHASFACADKATSIYKVPADQKLFAQRDRFIGQYRAQVFEKMASYKGVVTAQDVYGLLWRPDETSGKTFWTDEEKAQEMEKLRAAAKEIRASSTWRATLPLRLLPHIVRGIVGLLGGIVLIVLRFFSVVFEKGADGVNWCLDAVKNLCNRVGPPAPNPDKATEEELSRFIQLSRRSLCWKLIHRGRR</sequence>
<name>A0ABV1GDH5_9FIRM</name>
<dbReference type="EMBL" id="JBBMFA010000071">
    <property type="protein sequence ID" value="MEQ2519870.1"/>
    <property type="molecule type" value="Genomic_DNA"/>
</dbReference>
<feature type="transmembrane region" description="Helical" evidence="2">
    <location>
        <begin position="606"/>
        <end position="625"/>
    </location>
</feature>
<dbReference type="InterPro" id="IPR029044">
    <property type="entry name" value="Nucleotide-diphossugar_trans"/>
</dbReference>
<protein>
    <submittedName>
        <fullName evidence="4">Glycosyltransferase family 2 protein</fullName>
    </submittedName>
</protein>
<dbReference type="RefSeq" id="WP_349215303.1">
    <property type="nucleotide sequence ID" value="NZ_JBBMFA010000071.1"/>
</dbReference>
<proteinExistence type="inferred from homology"/>
<dbReference type="Gene3D" id="3.90.550.10">
    <property type="entry name" value="Spore Coat Polysaccharide Biosynthesis Protein SpsA, Chain A"/>
    <property type="match status" value="2"/>
</dbReference>
<accession>A0ABV1GDH5</accession>
<comment type="similarity">
    <text evidence="1">Belongs to the glycosyltransferase 2 family.</text>
</comment>
<dbReference type="PANTHER" id="PTHR43685:SF11">
    <property type="entry name" value="GLYCOSYLTRANSFERASE TAGX-RELATED"/>
    <property type="match status" value="1"/>
</dbReference>
<evidence type="ECO:0000256" key="2">
    <source>
        <dbReference type="SAM" id="Phobius"/>
    </source>
</evidence>
<comment type="caution">
    <text evidence="4">The sequence shown here is derived from an EMBL/GenBank/DDBJ whole genome shotgun (WGS) entry which is preliminary data.</text>
</comment>
<evidence type="ECO:0000313" key="4">
    <source>
        <dbReference type="EMBL" id="MEQ2519870.1"/>
    </source>
</evidence>
<gene>
    <name evidence="4" type="ORF">WMO24_05405</name>
</gene>
<dbReference type="InterPro" id="IPR050834">
    <property type="entry name" value="Glycosyltransf_2"/>
</dbReference>
<dbReference type="Pfam" id="PF00535">
    <property type="entry name" value="Glycos_transf_2"/>
    <property type="match status" value="2"/>
</dbReference>
<feature type="domain" description="Glycosyltransferase 2-like" evidence="3">
    <location>
        <begin position="8"/>
        <end position="127"/>
    </location>
</feature>
<dbReference type="CDD" id="cd04186">
    <property type="entry name" value="GT_2_like_c"/>
    <property type="match status" value="1"/>
</dbReference>
<organism evidence="4 5">
    <name type="scientific">Ruthenibacterium intestinale</name>
    <dbReference type="NCBI Taxonomy" id="3133163"/>
    <lineage>
        <taxon>Bacteria</taxon>
        <taxon>Bacillati</taxon>
        <taxon>Bacillota</taxon>
        <taxon>Clostridia</taxon>
        <taxon>Eubacteriales</taxon>
        <taxon>Oscillospiraceae</taxon>
        <taxon>Ruthenibacterium</taxon>
    </lineage>
</organism>
<dbReference type="SUPFAM" id="SSF53448">
    <property type="entry name" value="Nucleotide-diphospho-sugar transferases"/>
    <property type="match status" value="2"/>
</dbReference>
<keyword evidence="2" id="KW-1133">Transmembrane helix</keyword>
<evidence type="ECO:0000313" key="5">
    <source>
        <dbReference type="Proteomes" id="UP001477672"/>
    </source>
</evidence>
<reference evidence="4 5" key="1">
    <citation type="submission" date="2024-03" db="EMBL/GenBank/DDBJ databases">
        <title>Human intestinal bacterial collection.</title>
        <authorList>
            <person name="Pauvert C."/>
            <person name="Hitch T.C.A."/>
            <person name="Clavel T."/>
        </authorList>
    </citation>
    <scope>NUCLEOTIDE SEQUENCE [LARGE SCALE GENOMIC DNA]</scope>
    <source>
        <strain evidence="4 5">CLA-JM-H11</strain>
    </source>
</reference>
<keyword evidence="5" id="KW-1185">Reference proteome</keyword>